<proteinExistence type="predicted"/>
<organism evidence="3 4">
    <name type="scientific">Maribacter arenosus</name>
    <dbReference type="NCBI Taxonomy" id="1854708"/>
    <lineage>
        <taxon>Bacteria</taxon>
        <taxon>Pseudomonadati</taxon>
        <taxon>Bacteroidota</taxon>
        <taxon>Flavobacteriia</taxon>
        <taxon>Flavobacteriales</taxon>
        <taxon>Flavobacteriaceae</taxon>
        <taxon>Maribacter</taxon>
    </lineage>
</organism>
<gene>
    <name evidence="3" type="ORF">HPE63_03240</name>
</gene>
<protein>
    <submittedName>
        <fullName evidence="3">Beta-lactamase family protein</fullName>
    </submittedName>
</protein>
<keyword evidence="4" id="KW-1185">Reference proteome</keyword>
<dbReference type="Pfam" id="PF00144">
    <property type="entry name" value="Beta-lactamase"/>
    <property type="match status" value="1"/>
</dbReference>
<dbReference type="PANTHER" id="PTHR46825:SF15">
    <property type="entry name" value="BETA-LACTAMASE-RELATED DOMAIN-CONTAINING PROTEIN"/>
    <property type="match status" value="1"/>
</dbReference>
<accession>A0ABR7V7J6</accession>
<keyword evidence="1" id="KW-0472">Membrane</keyword>
<dbReference type="InterPro" id="IPR050491">
    <property type="entry name" value="AmpC-like"/>
</dbReference>
<dbReference type="Proteomes" id="UP000598350">
    <property type="component" value="Unassembled WGS sequence"/>
</dbReference>
<keyword evidence="1" id="KW-1133">Transmembrane helix</keyword>
<name>A0ABR7V7J6_9FLAO</name>
<evidence type="ECO:0000313" key="4">
    <source>
        <dbReference type="Proteomes" id="UP000598350"/>
    </source>
</evidence>
<dbReference type="EMBL" id="JABTCG010000001">
    <property type="protein sequence ID" value="MBD0849670.1"/>
    <property type="molecule type" value="Genomic_DNA"/>
</dbReference>
<sequence length="429" mass="47901">MGGTTKSDQTLFVRRFKIFAGSIFLAIALLFLIIKGWASDAVHSTEPHTISESDRDIVDDEAVRRYRLRKKELTTALKKYFDSAIASGDIVGAGVSIVQGDSILIFEGFGKRSIDGKAKIDGKTIFRLGSLSKGFAGVLAASLQADGLLDWNDKVVDYIPGFRFGDSLNTQKVKLSHILSHSSGTPYHSFTNLVEAGLPVATIAQRFHEVTPISEPGAMYSYQNAMFSLSQEVMYTVTGKDIKDLLNNRFFKPLGMSTISMEHHTLTEAKNVAMPHARRKNGWKSLPLTDHYYNAVVAGGINASSLDMAKWMRFLLGHNPEVLSPGTFQKAFNPFVEIGYNNKYYQRWPGHIQSHYGFGWRIHKFQEVDSRETKTMYHHGGSVNNYRNEIALFPEADLGICILLNGNSRLAQTVIPDVYAIVQKMYIDL</sequence>
<feature type="transmembrane region" description="Helical" evidence="1">
    <location>
        <begin position="16"/>
        <end position="38"/>
    </location>
</feature>
<evidence type="ECO:0000313" key="3">
    <source>
        <dbReference type="EMBL" id="MBD0849670.1"/>
    </source>
</evidence>
<comment type="caution">
    <text evidence="3">The sequence shown here is derived from an EMBL/GenBank/DDBJ whole genome shotgun (WGS) entry which is preliminary data.</text>
</comment>
<dbReference type="PANTHER" id="PTHR46825">
    <property type="entry name" value="D-ALANYL-D-ALANINE-CARBOXYPEPTIDASE/ENDOPEPTIDASE AMPH"/>
    <property type="match status" value="1"/>
</dbReference>
<dbReference type="InterPro" id="IPR012338">
    <property type="entry name" value="Beta-lactam/transpept-like"/>
</dbReference>
<evidence type="ECO:0000259" key="2">
    <source>
        <dbReference type="Pfam" id="PF00144"/>
    </source>
</evidence>
<keyword evidence="1" id="KW-0812">Transmembrane</keyword>
<evidence type="ECO:0000256" key="1">
    <source>
        <dbReference type="SAM" id="Phobius"/>
    </source>
</evidence>
<dbReference type="SUPFAM" id="SSF56601">
    <property type="entry name" value="beta-lactamase/transpeptidase-like"/>
    <property type="match status" value="1"/>
</dbReference>
<dbReference type="InterPro" id="IPR001466">
    <property type="entry name" value="Beta-lactam-related"/>
</dbReference>
<dbReference type="Gene3D" id="3.40.710.10">
    <property type="entry name" value="DD-peptidase/beta-lactamase superfamily"/>
    <property type="match status" value="1"/>
</dbReference>
<reference evidence="3 4" key="1">
    <citation type="submission" date="2020-05" db="EMBL/GenBank/DDBJ databases">
        <title>The draft genome sequence of Maribacter arenosus CAU 1321.</title>
        <authorList>
            <person name="Mu L."/>
        </authorList>
    </citation>
    <scope>NUCLEOTIDE SEQUENCE [LARGE SCALE GENOMIC DNA]</scope>
    <source>
        <strain evidence="3 4">CAU 1321</strain>
    </source>
</reference>
<feature type="domain" description="Beta-lactamase-related" evidence="2">
    <location>
        <begin position="78"/>
        <end position="409"/>
    </location>
</feature>